<organism evidence="1">
    <name type="scientific">marine sediment metagenome</name>
    <dbReference type="NCBI Taxonomy" id="412755"/>
    <lineage>
        <taxon>unclassified sequences</taxon>
        <taxon>metagenomes</taxon>
        <taxon>ecological metagenomes</taxon>
    </lineage>
</organism>
<protein>
    <submittedName>
        <fullName evidence="1">Uncharacterized protein</fullName>
    </submittedName>
</protein>
<evidence type="ECO:0000313" key="1">
    <source>
        <dbReference type="EMBL" id="KKL13859.1"/>
    </source>
</evidence>
<dbReference type="InterPro" id="IPR054227">
    <property type="entry name" value="DUF6951"/>
</dbReference>
<dbReference type="EMBL" id="LAZR01040690">
    <property type="protein sequence ID" value="KKL13859.1"/>
    <property type="molecule type" value="Genomic_DNA"/>
</dbReference>
<accession>A0A0F9AW88</accession>
<dbReference type="AlphaFoldDB" id="A0A0F9AW88"/>
<gene>
    <name evidence="1" type="ORF">LCGC14_2521560</name>
</gene>
<proteinExistence type="predicted"/>
<name>A0A0F9AW88_9ZZZZ</name>
<reference evidence="1" key="1">
    <citation type="journal article" date="2015" name="Nature">
        <title>Complex archaea that bridge the gap between prokaryotes and eukaryotes.</title>
        <authorList>
            <person name="Spang A."/>
            <person name="Saw J.H."/>
            <person name="Jorgensen S.L."/>
            <person name="Zaremba-Niedzwiedzka K."/>
            <person name="Martijn J."/>
            <person name="Lind A.E."/>
            <person name="van Eijk R."/>
            <person name="Schleper C."/>
            <person name="Guy L."/>
            <person name="Ettema T.J."/>
        </authorList>
    </citation>
    <scope>NUCLEOTIDE SEQUENCE</scope>
</reference>
<dbReference type="Pfam" id="PF22263">
    <property type="entry name" value="DUF6951"/>
    <property type="match status" value="1"/>
</dbReference>
<comment type="caution">
    <text evidence="1">The sequence shown here is derived from an EMBL/GenBank/DDBJ whole genome shotgun (WGS) entry which is preliminary data.</text>
</comment>
<sequence length="104" mass="11051">MTKVVVDSGICGLLTTITATMQADGKQIAITLDTECEMVEKMSEDLVSLDKMSVFTGFLSNPVYISAAGCLKHTACPVPSGIIKAMEAEADFCLPKDVSITFVL</sequence>